<accession>A0A6J4S854</accession>
<feature type="transmembrane region" description="Helical" evidence="1">
    <location>
        <begin position="47"/>
        <end position="69"/>
    </location>
</feature>
<keyword evidence="1" id="KW-0812">Transmembrane</keyword>
<keyword evidence="1" id="KW-1133">Transmembrane helix</keyword>
<proteinExistence type="predicted"/>
<sequence length="91" mass="9760">MEVARRIGLWLGRLALLLGMLAFAAAVALFSAVTYLELTEGEAQNPISVLTALLVPVCGALAAACYWLFVETFKRRGGQTAARPAAPARRR</sequence>
<dbReference type="EMBL" id="CADCVU010000036">
    <property type="protein sequence ID" value="CAA9485164.1"/>
    <property type="molecule type" value="Genomic_DNA"/>
</dbReference>
<feature type="transmembrane region" description="Helical" evidence="1">
    <location>
        <begin position="12"/>
        <end position="35"/>
    </location>
</feature>
<name>A0A6J4S854_9ACTN</name>
<gene>
    <name evidence="2" type="ORF">AVDCRST_MAG45-407</name>
</gene>
<protein>
    <submittedName>
        <fullName evidence="2">Uncharacterized protein</fullName>
    </submittedName>
</protein>
<evidence type="ECO:0000256" key="1">
    <source>
        <dbReference type="SAM" id="Phobius"/>
    </source>
</evidence>
<reference evidence="2" key="1">
    <citation type="submission" date="2020-02" db="EMBL/GenBank/DDBJ databases">
        <authorList>
            <person name="Meier V. D."/>
        </authorList>
    </citation>
    <scope>NUCLEOTIDE SEQUENCE</scope>
    <source>
        <strain evidence="2">AVDCRST_MAG45</strain>
    </source>
</reference>
<keyword evidence="1" id="KW-0472">Membrane</keyword>
<organism evidence="2">
    <name type="scientific">uncultured Solirubrobacterales bacterium</name>
    <dbReference type="NCBI Taxonomy" id="768556"/>
    <lineage>
        <taxon>Bacteria</taxon>
        <taxon>Bacillati</taxon>
        <taxon>Actinomycetota</taxon>
        <taxon>Thermoleophilia</taxon>
        <taxon>Solirubrobacterales</taxon>
        <taxon>environmental samples</taxon>
    </lineage>
</organism>
<dbReference type="AlphaFoldDB" id="A0A6J4S854"/>
<evidence type="ECO:0000313" key="2">
    <source>
        <dbReference type="EMBL" id="CAA9485164.1"/>
    </source>
</evidence>